<dbReference type="SUPFAM" id="SSF54695">
    <property type="entry name" value="POZ domain"/>
    <property type="match status" value="2"/>
</dbReference>
<dbReference type="Pfam" id="PF00651">
    <property type="entry name" value="BTB"/>
    <property type="match status" value="2"/>
</dbReference>
<evidence type="ECO:0000259" key="1">
    <source>
        <dbReference type="PROSITE" id="PS50097"/>
    </source>
</evidence>
<gene>
    <name evidence="2" type="ORF">DAPPUDRAFT_235202</name>
</gene>
<dbReference type="KEGG" id="dpx:DAPPUDRAFT_235202"/>
<keyword evidence="3" id="KW-1185">Reference proteome</keyword>
<dbReference type="EMBL" id="GL732527">
    <property type="protein sequence ID" value="EFX87525.1"/>
    <property type="molecule type" value="Genomic_DNA"/>
</dbReference>
<feature type="domain" description="BTB" evidence="1">
    <location>
        <begin position="464"/>
        <end position="532"/>
    </location>
</feature>
<dbReference type="SMART" id="SM00225">
    <property type="entry name" value="BTB"/>
    <property type="match status" value="2"/>
</dbReference>
<dbReference type="GO" id="GO:0031625">
    <property type="term" value="F:ubiquitin protein ligase binding"/>
    <property type="evidence" value="ECO:0000318"/>
    <property type="project" value="GO_Central"/>
</dbReference>
<dbReference type="CDD" id="cd18186">
    <property type="entry name" value="BTB_POZ_ZBTB_KLHL-like"/>
    <property type="match status" value="1"/>
</dbReference>
<dbReference type="PhylomeDB" id="E9FYG6"/>
<dbReference type="InterPro" id="IPR000210">
    <property type="entry name" value="BTB/POZ_dom"/>
</dbReference>
<feature type="domain" description="BTB" evidence="1">
    <location>
        <begin position="192"/>
        <end position="262"/>
    </location>
</feature>
<dbReference type="GO" id="GO:0030162">
    <property type="term" value="P:regulation of proteolysis"/>
    <property type="evidence" value="ECO:0000318"/>
    <property type="project" value="GO_Central"/>
</dbReference>
<dbReference type="GO" id="GO:0005737">
    <property type="term" value="C:cytoplasm"/>
    <property type="evidence" value="ECO:0000318"/>
    <property type="project" value="GO_Central"/>
</dbReference>
<organism evidence="2 3">
    <name type="scientific">Daphnia pulex</name>
    <name type="common">Water flea</name>
    <dbReference type="NCBI Taxonomy" id="6669"/>
    <lineage>
        <taxon>Eukaryota</taxon>
        <taxon>Metazoa</taxon>
        <taxon>Ecdysozoa</taxon>
        <taxon>Arthropoda</taxon>
        <taxon>Crustacea</taxon>
        <taxon>Branchiopoda</taxon>
        <taxon>Diplostraca</taxon>
        <taxon>Cladocera</taxon>
        <taxon>Anomopoda</taxon>
        <taxon>Daphniidae</taxon>
        <taxon>Daphnia</taxon>
    </lineage>
</organism>
<dbReference type="AlphaFoldDB" id="E9FYG6"/>
<dbReference type="Proteomes" id="UP000000305">
    <property type="component" value="Unassembled WGS sequence"/>
</dbReference>
<reference evidence="2 3" key="1">
    <citation type="journal article" date="2011" name="Science">
        <title>The ecoresponsive genome of Daphnia pulex.</title>
        <authorList>
            <person name="Colbourne J.K."/>
            <person name="Pfrender M.E."/>
            <person name="Gilbert D."/>
            <person name="Thomas W.K."/>
            <person name="Tucker A."/>
            <person name="Oakley T.H."/>
            <person name="Tokishita S."/>
            <person name="Aerts A."/>
            <person name="Arnold G.J."/>
            <person name="Basu M.K."/>
            <person name="Bauer D.J."/>
            <person name="Caceres C.E."/>
            <person name="Carmel L."/>
            <person name="Casola C."/>
            <person name="Choi J.H."/>
            <person name="Detter J.C."/>
            <person name="Dong Q."/>
            <person name="Dusheyko S."/>
            <person name="Eads B.D."/>
            <person name="Frohlich T."/>
            <person name="Geiler-Samerotte K.A."/>
            <person name="Gerlach D."/>
            <person name="Hatcher P."/>
            <person name="Jogdeo S."/>
            <person name="Krijgsveld J."/>
            <person name="Kriventseva E.V."/>
            <person name="Kultz D."/>
            <person name="Laforsch C."/>
            <person name="Lindquist E."/>
            <person name="Lopez J."/>
            <person name="Manak J.R."/>
            <person name="Muller J."/>
            <person name="Pangilinan J."/>
            <person name="Patwardhan R.P."/>
            <person name="Pitluck S."/>
            <person name="Pritham E.J."/>
            <person name="Rechtsteiner A."/>
            <person name="Rho M."/>
            <person name="Rogozin I.B."/>
            <person name="Sakarya O."/>
            <person name="Salamov A."/>
            <person name="Schaack S."/>
            <person name="Shapiro H."/>
            <person name="Shiga Y."/>
            <person name="Skalitzky C."/>
            <person name="Smith Z."/>
            <person name="Souvorov A."/>
            <person name="Sung W."/>
            <person name="Tang Z."/>
            <person name="Tsuchiya D."/>
            <person name="Tu H."/>
            <person name="Vos H."/>
            <person name="Wang M."/>
            <person name="Wolf Y.I."/>
            <person name="Yamagata H."/>
            <person name="Yamada T."/>
            <person name="Ye Y."/>
            <person name="Shaw J.R."/>
            <person name="Andrews J."/>
            <person name="Crease T.J."/>
            <person name="Tang H."/>
            <person name="Lucas S.M."/>
            <person name="Robertson H.M."/>
            <person name="Bork P."/>
            <person name="Koonin E.V."/>
            <person name="Zdobnov E.M."/>
            <person name="Grigoriev I.V."/>
            <person name="Lynch M."/>
            <person name="Boore J.L."/>
        </authorList>
    </citation>
    <scope>NUCLEOTIDE SEQUENCE [LARGE SCALE GENOMIC DNA]</scope>
</reference>
<dbReference type="PROSITE" id="PS50097">
    <property type="entry name" value="BTB"/>
    <property type="match status" value="2"/>
</dbReference>
<dbReference type="InParanoid" id="E9FYG6"/>
<dbReference type="HOGENOM" id="CLU_022210_0_0_1"/>
<sequence>MYDEPCVTIGDGEGRPVESPTNAATAPFSMMNSIHPGSGEVVEMIKPATILGTSMMMVTYRWKLEVDGIDEHKTISSRMLCFRDEKVFRVGLKNCDKPTLIFVAIDLNNIGLRVREAGFYSENDVLSRQKMTHNNVDGESLQLFTYDLAETVVGHCTFVFSIWLEGSVPGCYSYQLSDRLVKRQLWESQHYVDVEFVCKDKKFSAHKAILAARSSVFADQFDSELPRQKSDGPLQINIDDVESTVFEQFLHFLYTGEPKIPMLDNQQLLQLAILYQLDTLVELCQIAVKKIDVMQMASFVSNLELNQTEPPASVIISPDKNSYVTHGHPESTFRVVWIFEGRESAEKPLAIDYQNENLFSIHLKDGIVHFICVNHRKFVIQVLYSINCSNWIEMKLKNVRQQLVKSEMLFFAAQVDVNFEQLFQQSIVFDIQMVYSTIADYCYEMVDVSWMTQLWEAALGCRHTDVEIFVGQNKLMEGHQMILSARSPVLNGLLCNLKENGKSRISFHKEIDAHVVEHFLYFLYTGSSRMTFKNKQLLGLAEMHQVETLTKVCELAIVASPDVEEVTNFLLSNF</sequence>
<dbReference type="eggNOG" id="KOG1987">
    <property type="taxonomic scope" value="Eukaryota"/>
</dbReference>
<name>E9FYG6_DAPPU</name>
<protein>
    <recommendedName>
        <fullName evidence="1">BTB domain-containing protein</fullName>
    </recommendedName>
</protein>
<accession>E9FYG6</accession>
<proteinExistence type="predicted"/>
<dbReference type="OrthoDB" id="1893551at2759"/>
<dbReference type="PANTHER" id="PTHR24413">
    <property type="entry name" value="SPECKLE-TYPE POZ PROTEIN"/>
    <property type="match status" value="1"/>
</dbReference>
<dbReference type="InterPro" id="IPR011333">
    <property type="entry name" value="SKP1/BTB/POZ_sf"/>
</dbReference>
<evidence type="ECO:0000313" key="3">
    <source>
        <dbReference type="Proteomes" id="UP000000305"/>
    </source>
</evidence>
<dbReference type="Gene3D" id="3.30.710.10">
    <property type="entry name" value="Potassium Channel Kv1.1, Chain A"/>
    <property type="match status" value="2"/>
</dbReference>
<dbReference type="GO" id="GO:0043161">
    <property type="term" value="P:proteasome-mediated ubiquitin-dependent protein catabolic process"/>
    <property type="evidence" value="ECO:0000318"/>
    <property type="project" value="GO_Central"/>
</dbReference>
<evidence type="ECO:0000313" key="2">
    <source>
        <dbReference type="EMBL" id="EFX87525.1"/>
    </source>
</evidence>
<dbReference type="GO" id="GO:0005634">
    <property type="term" value="C:nucleus"/>
    <property type="evidence" value="ECO:0000318"/>
    <property type="project" value="GO_Central"/>
</dbReference>